<evidence type="ECO:0000313" key="2">
    <source>
        <dbReference type="EMBL" id="KAD7117487.1"/>
    </source>
</evidence>
<gene>
    <name evidence="2" type="ORF">E3N88_04755</name>
</gene>
<feature type="region of interest" description="Disordered" evidence="1">
    <location>
        <begin position="1"/>
        <end position="46"/>
    </location>
</feature>
<accession>A0A5N6PWR0</accession>
<dbReference type="Proteomes" id="UP000326396">
    <property type="component" value="Linkage Group LG10"/>
</dbReference>
<organism evidence="2 3">
    <name type="scientific">Mikania micrantha</name>
    <name type="common">bitter vine</name>
    <dbReference type="NCBI Taxonomy" id="192012"/>
    <lineage>
        <taxon>Eukaryota</taxon>
        <taxon>Viridiplantae</taxon>
        <taxon>Streptophyta</taxon>
        <taxon>Embryophyta</taxon>
        <taxon>Tracheophyta</taxon>
        <taxon>Spermatophyta</taxon>
        <taxon>Magnoliopsida</taxon>
        <taxon>eudicotyledons</taxon>
        <taxon>Gunneridae</taxon>
        <taxon>Pentapetalae</taxon>
        <taxon>asterids</taxon>
        <taxon>campanulids</taxon>
        <taxon>Asterales</taxon>
        <taxon>Asteraceae</taxon>
        <taxon>Asteroideae</taxon>
        <taxon>Heliantheae alliance</taxon>
        <taxon>Eupatorieae</taxon>
        <taxon>Mikania</taxon>
    </lineage>
</organism>
<dbReference type="EMBL" id="SZYD01000002">
    <property type="protein sequence ID" value="KAD7117487.1"/>
    <property type="molecule type" value="Genomic_DNA"/>
</dbReference>
<evidence type="ECO:0000313" key="3">
    <source>
        <dbReference type="Proteomes" id="UP000326396"/>
    </source>
</evidence>
<reference evidence="2 3" key="1">
    <citation type="submission" date="2019-05" db="EMBL/GenBank/DDBJ databases">
        <title>Mikania micrantha, genome provides insights into the molecular mechanism of rapid growth.</title>
        <authorList>
            <person name="Liu B."/>
        </authorList>
    </citation>
    <scope>NUCLEOTIDE SEQUENCE [LARGE SCALE GENOMIC DNA]</scope>
    <source>
        <strain evidence="2">NLD-2019</strain>
        <tissue evidence="2">Leaf</tissue>
    </source>
</reference>
<protein>
    <submittedName>
        <fullName evidence="2">Uncharacterized protein</fullName>
    </submittedName>
</protein>
<evidence type="ECO:0000256" key="1">
    <source>
        <dbReference type="SAM" id="MobiDB-lite"/>
    </source>
</evidence>
<keyword evidence="3" id="KW-1185">Reference proteome</keyword>
<sequence length="112" mass="12101">MLTDSPSSPAHHRRPTTRRMDNSSPTAGLLHSRLPHRRRLQPPSPPPVHLGVLGFALLDRSWPSAVGAASSTVDGRWRGTIGGDGDSGGRSKVMAGDQSRRWGWGTVGWVFI</sequence>
<name>A0A5N6PWR0_9ASTR</name>
<comment type="caution">
    <text evidence="2">The sequence shown here is derived from an EMBL/GenBank/DDBJ whole genome shotgun (WGS) entry which is preliminary data.</text>
</comment>
<proteinExistence type="predicted"/>
<dbReference type="AlphaFoldDB" id="A0A5N6PWR0"/>
<feature type="region of interest" description="Disordered" evidence="1">
    <location>
        <begin position="77"/>
        <end position="96"/>
    </location>
</feature>